<dbReference type="EMBL" id="MDDG01000005">
    <property type="protein sequence ID" value="OQE41183.1"/>
    <property type="molecule type" value="Genomic_DNA"/>
</dbReference>
<dbReference type="Proteomes" id="UP000191500">
    <property type="component" value="Unassembled WGS sequence"/>
</dbReference>
<evidence type="ECO:0000256" key="2">
    <source>
        <dbReference type="ARBA" id="ARBA00023043"/>
    </source>
</evidence>
<dbReference type="PROSITE" id="PS50088">
    <property type="entry name" value="ANK_REPEAT"/>
    <property type="match status" value="10"/>
</dbReference>
<dbReference type="STRING" id="36646.A0A1V6USP7"/>
<evidence type="ECO:0000313" key="8">
    <source>
        <dbReference type="Proteomes" id="UP000191500"/>
    </source>
</evidence>
<feature type="repeat" description="ANK" evidence="3">
    <location>
        <begin position="904"/>
        <end position="936"/>
    </location>
</feature>
<dbReference type="InterPro" id="IPR036770">
    <property type="entry name" value="Ankyrin_rpt-contain_sf"/>
</dbReference>
<dbReference type="Pfam" id="PF00023">
    <property type="entry name" value="Ank"/>
    <property type="match status" value="1"/>
</dbReference>
<dbReference type="SMART" id="SM00248">
    <property type="entry name" value="ANK"/>
    <property type="match status" value="12"/>
</dbReference>
<comment type="caution">
    <text evidence="7">The sequence shown here is derived from an EMBL/GenBank/DDBJ whole genome shotgun (WGS) entry which is preliminary data.</text>
</comment>
<organism evidence="7 8">
    <name type="scientific">Penicillium coprophilum</name>
    <dbReference type="NCBI Taxonomy" id="36646"/>
    <lineage>
        <taxon>Eukaryota</taxon>
        <taxon>Fungi</taxon>
        <taxon>Dikarya</taxon>
        <taxon>Ascomycota</taxon>
        <taxon>Pezizomycotina</taxon>
        <taxon>Eurotiomycetes</taxon>
        <taxon>Eurotiomycetidae</taxon>
        <taxon>Eurotiales</taxon>
        <taxon>Aspergillaceae</taxon>
        <taxon>Penicillium</taxon>
    </lineage>
</organism>
<dbReference type="Pfam" id="PF22939">
    <property type="entry name" value="WHD_GPIID"/>
    <property type="match status" value="1"/>
</dbReference>
<feature type="domain" description="GPI inositol-deacylase winged helix" evidence="5">
    <location>
        <begin position="524"/>
        <end position="604"/>
    </location>
</feature>
<dbReference type="Pfam" id="PF24883">
    <property type="entry name" value="NPHP3_N"/>
    <property type="match status" value="1"/>
</dbReference>
<evidence type="ECO:0000259" key="5">
    <source>
        <dbReference type="Pfam" id="PF22939"/>
    </source>
</evidence>
<feature type="repeat" description="ANK" evidence="3">
    <location>
        <begin position="1087"/>
        <end position="1116"/>
    </location>
</feature>
<feature type="repeat" description="ANK" evidence="3">
    <location>
        <begin position="852"/>
        <end position="873"/>
    </location>
</feature>
<evidence type="ECO:0000313" key="7">
    <source>
        <dbReference type="EMBL" id="OQE41183.1"/>
    </source>
</evidence>
<dbReference type="PANTHER" id="PTHR24126:SF14">
    <property type="entry name" value="ANK_REP_REGION DOMAIN-CONTAINING PROTEIN"/>
    <property type="match status" value="1"/>
</dbReference>
<sequence length="1223" mass="135017">MDPLSMTAGIAGLASLAIQVAPALHDYIATVKGAERDIGWYVDEVDSLIEVCKRLEDFLRVDVSSPEARFTVTDSVLGRTVSSCEACLDQLGKLLQGPAGWTQKIKWPLRKKKVEEIIKRLARYTNMFQFALTVEGHAIFSNTPEVVEELLDLQVKASSKLHEITKGIDALLITTDAYRSTAESTSSLLEGIRSLSATNGQIASIQKDVGDIKTQLNDSYDMELLEWLSPEHGRGRHAEVRSRRTPGTGKWFLEMPDFQNWLDKQSAPAQRILWLVGDPGCGKSTLLSLAVDELSSSCIDKKAVVAYHYCDYRAHNASPLTAAMGRLLRMLLERSMIIPPILRDIFQKARREGRAPDPSELKCVLISVAGSFDRCFILVDAMDEFSISDAGSTSEFVRILDELAEFGVNVFVTSRAIPSPPLTTGHYIATIRADEADIRSYVAFALSTDHSLIDIIDQSLERDITQTVVEQAKGMFLLAVLHLQNIRGQVTRSGVRKALKSLSGSLSDAYEKTFECIKYQSQARQKLAFDSMMWVSSSYRPLNSLELQHALATQPEDEEWDPDNLPSLRLIIASCCGLLAVDSLDIPESEVHLVHHTLHHYLQDSQPEWKMRANILITQVSLKYLHFASMAKGTQESENRETPLILTSFVCDNRGHHAMMMPPKLYINAALNLLQNQDGLQTLYPGKFFTGLHIASRFGLTHLVSNMLNQTSRFLINKMDDSFETPLHKACANNHFSTAFLLLQRGADPNEGRTTSSLYISVMNNNLPLAKLLLDSGATPDTKCTDSWTALHKAADSGYPDLVELLVLRGSSLSQSSARGLTALHRAAGRGHIEVITYLLSHGAKLDCTSDDGWTPLHGAASAGQTRAVLFLLISLVHFNEQCSGGDNRGIVDRAGGFDFQTDAGRTPLHLACQGGHVNTVEVLLASRARVLVADEDGDLPLHIASREGNVGVMKCLLREEDDRSAQLVYRNDRGRTPLEEAQLNGTYEAEQMLWKMSGGMSLDSDADEEELISAIRMDDAQKVTSLLGLVNEQKPSQQSRRRLEMRNQGGRTPLQQAVLFGSLHVSRALLSSGADIHARSDPGYWTPLHYAAMLLDEEAVGLCLSHGADLDARTQQEQTSLHHACRRGAEGPARMLLEKGADVEAIDDRGWRAVHIAAAGGYLNVIVLLLEHGDSGKPTVYGQQIQGCASERGHHGVVEMLRKLRYSWLTTEGDYRIDPEDD</sequence>
<dbReference type="PANTHER" id="PTHR24126">
    <property type="entry name" value="ANKYRIN REPEAT, PH AND SEC7 DOMAIN CONTAINING PROTEIN SECG-RELATED"/>
    <property type="match status" value="1"/>
</dbReference>
<dbReference type="SUPFAM" id="SSF48403">
    <property type="entry name" value="Ankyrin repeat"/>
    <property type="match status" value="2"/>
</dbReference>
<dbReference type="Pfam" id="PF17111">
    <property type="entry name" value="PigL_N"/>
    <property type="match status" value="1"/>
</dbReference>
<feature type="repeat" description="ANK" evidence="3">
    <location>
        <begin position="1050"/>
        <end position="1082"/>
    </location>
</feature>
<accession>A0A1V6USP7</accession>
<dbReference type="Pfam" id="PF12796">
    <property type="entry name" value="Ank_2"/>
    <property type="match status" value="4"/>
</dbReference>
<feature type="domain" description="Nephrocystin 3-like N-terminal" evidence="6">
    <location>
        <begin position="247"/>
        <end position="415"/>
    </location>
</feature>
<protein>
    <submittedName>
        <fullName evidence="7">Uncharacterized protein</fullName>
    </submittedName>
</protein>
<keyword evidence="8" id="KW-1185">Reference proteome</keyword>
<dbReference type="Gene3D" id="1.25.40.20">
    <property type="entry name" value="Ankyrin repeat-containing domain"/>
    <property type="match status" value="4"/>
</dbReference>
<keyword evidence="2 3" id="KW-0040">ANK repeat</keyword>
<feature type="repeat" description="ANK" evidence="3">
    <location>
        <begin position="819"/>
        <end position="851"/>
    </location>
</feature>
<dbReference type="InterPro" id="IPR027417">
    <property type="entry name" value="P-loop_NTPase"/>
</dbReference>
<evidence type="ECO:0000256" key="1">
    <source>
        <dbReference type="ARBA" id="ARBA00022737"/>
    </source>
</evidence>
<evidence type="ECO:0000259" key="6">
    <source>
        <dbReference type="Pfam" id="PF24883"/>
    </source>
</evidence>
<dbReference type="PROSITE" id="PS50297">
    <property type="entry name" value="ANK_REP_REGION"/>
    <property type="match status" value="9"/>
</dbReference>
<dbReference type="PRINTS" id="PR01415">
    <property type="entry name" value="ANKYRIN"/>
</dbReference>
<keyword evidence="1" id="KW-0677">Repeat</keyword>
<reference evidence="8" key="1">
    <citation type="journal article" date="2017" name="Nat. Microbiol.">
        <title>Global analysis of biosynthetic gene clusters reveals vast potential of secondary metabolite production in Penicillium species.</title>
        <authorList>
            <person name="Nielsen J.C."/>
            <person name="Grijseels S."/>
            <person name="Prigent S."/>
            <person name="Ji B."/>
            <person name="Dainat J."/>
            <person name="Nielsen K.F."/>
            <person name="Frisvad J.C."/>
            <person name="Workman M."/>
            <person name="Nielsen J."/>
        </authorList>
    </citation>
    <scope>NUCLEOTIDE SEQUENCE [LARGE SCALE GENOMIC DNA]</scope>
    <source>
        <strain evidence="8">IBT 31321</strain>
    </source>
</reference>
<feature type="repeat" description="ANK" evidence="3">
    <location>
        <begin position="937"/>
        <end position="959"/>
    </location>
</feature>
<gene>
    <name evidence="7" type="ORF">PENCOP_c005G07897</name>
</gene>
<dbReference type="InterPro" id="IPR056884">
    <property type="entry name" value="NPHP3-like_N"/>
</dbReference>
<name>A0A1V6USP7_9EURO</name>
<dbReference type="InterPro" id="IPR002110">
    <property type="entry name" value="Ankyrin_rpt"/>
</dbReference>
<feature type="repeat" description="ANK" evidence="3">
    <location>
        <begin position="722"/>
        <end position="754"/>
    </location>
</feature>
<evidence type="ECO:0000256" key="3">
    <source>
        <dbReference type="PROSITE-ProRule" id="PRU00023"/>
    </source>
</evidence>
<feature type="domain" description="Azaphilone pigments biosynthesis cluster protein L N-terminal" evidence="4">
    <location>
        <begin position="1"/>
        <end position="176"/>
    </location>
</feature>
<feature type="repeat" description="ANK" evidence="3">
    <location>
        <begin position="786"/>
        <end position="818"/>
    </location>
</feature>
<proteinExistence type="predicted"/>
<evidence type="ECO:0000259" key="4">
    <source>
        <dbReference type="Pfam" id="PF17111"/>
    </source>
</evidence>
<dbReference type="AlphaFoldDB" id="A0A1V6USP7"/>
<dbReference type="SUPFAM" id="SSF52540">
    <property type="entry name" value="P-loop containing nucleoside triphosphate hydrolases"/>
    <property type="match status" value="1"/>
</dbReference>
<feature type="repeat" description="ANK" evidence="3">
    <location>
        <begin position="1117"/>
        <end position="1149"/>
    </location>
</feature>
<dbReference type="InterPro" id="IPR031348">
    <property type="entry name" value="PigL_N"/>
</dbReference>
<dbReference type="Gene3D" id="3.40.50.300">
    <property type="entry name" value="P-loop containing nucleotide triphosphate hydrolases"/>
    <property type="match status" value="1"/>
</dbReference>
<dbReference type="InterPro" id="IPR054471">
    <property type="entry name" value="GPIID_WHD"/>
</dbReference>
<feature type="repeat" description="ANK" evidence="3">
    <location>
        <begin position="1150"/>
        <end position="1174"/>
    </location>
</feature>